<evidence type="ECO:0000313" key="2">
    <source>
        <dbReference type="Proteomes" id="UP000535543"/>
    </source>
</evidence>
<gene>
    <name evidence="1" type="ORF">FGL95_30140</name>
</gene>
<accession>A0A848KUV1</accession>
<reference evidence="1 2" key="2">
    <citation type="submission" date="2020-06" db="EMBL/GenBank/DDBJ databases">
        <title>Antribacter stalactiti gen. nov., sp. nov., a new member of the family Nacardiaceae isolated from a cave.</title>
        <authorList>
            <person name="Kim I.S."/>
        </authorList>
    </citation>
    <scope>NUCLEOTIDE SEQUENCE [LARGE SCALE GENOMIC DNA]</scope>
    <source>
        <strain evidence="1 2">YC2-7</strain>
    </source>
</reference>
<reference evidence="1 2" key="1">
    <citation type="submission" date="2019-05" db="EMBL/GenBank/DDBJ databases">
        <authorList>
            <person name="Lee S.D."/>
        </authorList>
    </citation>
    <scope>NUCLEOTIDE SEQUENCE [LARGE SCALE GENOMIC DNA]</scope>
    <source>
        <strain evidence="1 2">YC2-7</strain>
    </source>
</reference>
<dbReference type="AlphaFoldDB" id="A0A848KUV1"/>
<sequence>MTGDMSSDGGEFVRDPYVDLPPAERISQLACDLHDARTRLEELQSLLTPGAEAGRHFVAAQPEIDRLAHEADRQRPYWLAVEDGWERLSDAEEANLDARRHFHTLLTRIEQDRTDGGETAVPWLDSQLSEAARAIGDAESRRDQATSDLAAASETLLDQVGLGGLITHDDVDKARNDAMDLDYIERNLARERVEAIEGQLLRANGTLQRSSPGSELIEGHPFAHAASRTFGAESGHAHEWER</sequence>
<protein>
    <submittedName>
        <fullName evidence="1">Uncharacterized protein</fullName>
    </submittedName>
</protein>
<dbReference type="Proteomes" id="UP000535543">
    <property type="component" value="Unassembled WGS sequence"/>
</dbReference>
<dbReference type="RefSeq" id="WP_169594423.1">
    <property type="nucleotide sequence ID" value="NZ_VCQU01000016.1"/>
</dbReference>
<name>A0A848KUV1_9NOCA</name>
<evidence type="ECO:0000313" key="1">
    <source>
        <dbReference type="EMBL" id="NMN99287.1"/>
    </source>
</evidence>
<dbReference type="EMBL" id="VCQU01000016">
    <property type="protein sequence ID" value="NMN99287.1"/>
    <property type="molecule type" value="Genomic_DNA"/>
</dbReference>
<proteinExistence type="predicted"/>
<comment type="caution">
    <text evidence="1">The sequence shown here is derived from an EMBL/GenBank/DDBJ whole genome shotgun (WGS) entry which is preliminary data.</text>
</comment>
<organism evidence="1 2">
    <name type="scientific">Antrihabitans stalactiti</name>
    <dbReference type="NCBI Taxonomy" id="2584121"/>
    <lineage>
        <taxon>Bacteria</taxon>
        <taxon>Bacillati</taxon>
        <taxon>Actinomycetota</taxon>
        <taxon>Actinomycetes</taxon>
        <taxon>Mycobacteriales</taxon>
        <taxon>Nocardiaceae</taxon>
        <taxon>Antrihabitans</taxon>
    </lineage>
</organism>
<keyword evidence="2" id="KW-1185">Reference proteome</keyword>